<dbReference type="InterPro" id="IPR044855">
    <property type="entry name" value="CoA-Trfase_III_dom3_sf"/>
</dbReference>
<dbReference type="SUPFAM" id="SSF89796">
    <property type="entry name" value="CoA-transferase family III (CaiB/BaiF)"/>
    <property type="match status" value="2"/>
</dbReference>
<dbReference type="InterPro" id="IPR023606">
    <property type="entry name" value="CoA-Trfase_III_dom_1_sf"/>
</dbReference>
<dbReference type="GO" id="GO:0016740">
    <property type="term" value="F:transferase activity"/>
    <property type="evidence" value="ECO:0007669"/>
    <property type="project" value="UniProtKB-KW"/>
</dbReference>
<accession>A0A6P2SIV6</accession>
<dbReference type="PANTHER" id="PTHR48228:SF4">
    <property type="entry name" value="BLR3030 PROTEIN"/>
    <property type="match status" value="1"/>
</dbReference>
<evidence type="ECO:0000313" key="3">
    <source>
        <dbReference type="Proteomes" id="UP000494170"/>
    </source>
</evidence>
<feature type="region of interest" description="Disordered" evidence="1">
    <location>
        <begin position="484"/>
        <end position="506"/>
    </location>
</feature>
<dbReference type="InterPro" id="IPR050509">
    <property type="entry name" value="CoA-transferase_III"/>
</dbReference>
<keyword evidence="2" id="KW-0808">Transferase</keyword>
<evidence type="ECO:0000256" key="1">
    <source>
        <dbReference type="SAM" id="MobiDB-lite"/>
    </source>
</evidence>
<dbReference type="InterPro" id="IPR003673">
    <property type="entry name" value="CoA-Trfase_fam_III"/>
</dbReference>
<gene>
    <name evidence="2" type="ORF">BLA6863_07794</name>
</gene>
<name>A0A6P2SIV6_BURL3</name>
<organism evidence="2 3">
    <name type="scientific">Burkholderia lata (strain ATCC 17760 / DSM 23089 / LMG 22485 / NCIMB 9086 / R18194 / 383)</name>
    <dbReference type="NCBI Taxonomy" id="482957"/>
    <lineage>
        <taxon>Bacteria</taxon>
        <taxon>Pseudomonadati</taxon>
        <taxon>Pseudomonadota</taxon>
        <taxon>Betaproteobacteria</taxon>
        <taxon>Burkholderiales</taxon>
        <taxon>Burkholderiaceae</taxon>
        <taxon>Burkholderia</taxon>
        <taxon>Burkholderia cepacia complex</taxon>
    </lineage>
</organism>
<evidence type="ECO:0000313" key="2">
    <source>
        <dbReference type="EMBL" id="VWC50129.1"/>
    </source>
</evidence>
<dbReference type="PANTHER" id="PTHR48228">
    <property type="entry name" value="SUCCINYL-COA--D-CITRAMALATE COA-TRANSFERASE"/>
    <property type="match status" value="1"/>
</dbReference>
<sequence>MSAAFAGAQGRRPRVMHGFAQSGLLAAVANPRLDLVFLTADPAMTPERALTHLWRLAHGDPDALARATVTGQDPTLPSTFRVGTLAAATIAAAGLAAAECHRLRTGVTQSVDVSVRDALVAFRSERYLRVDDGPPPELRHPVTGFFETGDGRWIQLHANFPHHLNGILDVLGCGAQRDDVATAIRARDGAALDTVLAEAGLCAALIRTPDEWTSLEQARAIASLPLFEIERIGDAPVEPIGRGEAGQPLTGVRVLDLTRIIAGPVAGRTLASHGAQTLLVNGPHLPNIAPLVIDNGRGKRSTWIDLRDAAGVDALHALARDADVFLQSYRPGALAARGFAPQALAARRPGIVYVSISAYGHVGPWAQRRGFDSLVQSASGIAWQEQQAAHADGPRHLPCQALDHATGYLAAFGAMIALARRAREGGSWHVRLSLAQTGRWLQSFGIVPDGLQAPDFARTDVCDRIERIASPFGTLDAVRPAERLSATPPSLARPPVPLGTDDARWM</sequence>
<dbReference type="EMBL" id="CABVPY010000119">
    <property type="protein sequence ID" value="VWC50129.1"/>
    <property type="molecule type" value="Genomic_DNA"/>
</dbReference>
<dbReference type="Pfam" id="PF02515">
    <property type="entry name" value="CoA_transf_3"/>
    <property type="match status" value="2"/>
</dbReference>
<dbReference type="Proteomes" id="UP000494170">
    <property type="component" value="Unassembled WGS sequence"/>
</dbReference>
<dbReference type="AlphaFoldDB" id="A0A6P2SIV6"/>
<dbReference type="Gene3D" id="3.40.50.10540">
    <property type="entry name" value="Crotonobetainyl-coa:carnitine coa-transferase, domain 1"/>
    <property type="match status" value="2"/>
</dbReference>
<protein>
    <submittedName>
        <fullName evidence="2">Putative CoA transferase family protein</fullName>
    </submittedName>
</protein>
<proteinExistence type="predicted"/>
<reference evidence="2 3" key="1">
    <citation type="submission" date="2019-09" db="EMBL/GenBank/DDBJ databases">
        <authorList>
            <person name="Depoorter E."/>
        </authorList>
    </citation>
    <scope>NUCLEOTIDE SEQUENCE [LARGE SCALE GENOMIC DNA]</scope>
    <source>
        <strain evidence="2">LMG 6863</strain>
    </source>
</reference>
<dbReference type="Gene3D" id="3.30.1540.10">
    <property type="entry name" value="formyl-coa transferase, domain 3"/>
    <property type="match status" value="1"/>
</dbReference>